<dbReference type="Pfam" id="PF12937">
    <property type="entry name" value="F-box-like"/>
    <property type="match status" value="1"/>
</dbReference>
<evidence type="ECO:0000313" key="4">
    <source>
        <dbReference type="Proteomes" id="UP000053831"/>
    </source>
</evidence>
<protein>
    <submittedName>
        <fullName evidence="3">F-box/WD repeat-containing protein 7</fullName>
    </submittedName>
</protein>
<dbReference type="InterPro" id="IPR036047">
    <property type="entry name" value="F-box-like_dom_sf"/>
</dbReference>
<dbReference type="SUPFAM" id="SSF81383">
    <property type="entry name" value="F-box domain"/>
    <property type="match status" value="1"/>
</dbReference>
<feature type="domain" description="F-box" evidence="2">
    <location>
        <begin position="47"/>
        <end position="93"/>
    </location>
</feature>
<dbReference type="SUPFAM" id="SSF50998">
    <property type="entry name" value="Quinoprotein alcohol dehydrogenase-like"/>
    <property type="match status" value="1"/>
</dbReference>
<proteinExistence type="predicted"/>
<accession>A0A0M8MYW4</accession>
<organism evidence="3 4">
    <name type="scientific">Escovopsis weberi</name>
    <dbReference type="NCBI Taxonomy" id="150374"/>
    <lineage>
        <taxon>Eukaryota</taxon>
        <taxon>Fungi</taxon>
        <taxon>Dikarya</taxon>
        <taxon>Ascomycota</taxon>
        <taxon>Pezizomycotina</taxon>
        <taxon>Sordariomycetes</taxon>
        <taxon>Hypocreomycetidae</taxon>
        <taxon>Hypocreales</taxon>
        <taxon>Hypocreaceae</taxon>
        <taxon>Escovopsis</taxon>
    </lineage>
</organism>
<feature type="compositionally biased region" description="Basic and acidic residues" evidence="1">
    <location>
        <begin position="519"/>
        <end position="530"/>
    </location>
</feature>
<dbReference type="InterPro" id="IPR011047">
    <property type="entry name" value="Quinoprotein_ADH-like_sf"/>
</dbReference>
<sequence>MPVAKRKLSRDGAAAHEILDPHDTIERRAQRRRLHEPLSPPSLPPSRDIISALSDELVLRIFSFLDIKGLVDISPVSRRFCALAADSQLWRKDSDKEAVDWKRLYKLRHNWARGQCAVQEVQVSDHGGPQHPDGQTLLRVADGFAVTADLRYGVRAWDLRTGTMLARAGIDKTDDDGVGVGVGVSRPTAIALDVQGLAARRRMDVALGFEDGTFGLWRVDVARGTIEPAYRQGKGSHAAGPLVSVAYSHPYVMTGSGPGFISIFTFAGTGDSKAAAAAAAAEGAARQPQDREKALLPEPQLLRQLKSYYSRMPLALSITRAARCVTASAAYTFSAVGGWAIGVQDFCIRPARDRGRGGDNATNIINDNGNGNGNADDHDDDDDNDVVITSRVAYTSPMEAPRARRPAPECGRGCVCVCGYEGGGEGESESEKEGPTRLAYSHPYLLATMPDNTLVMHLVTGSADGGGGVSISRGMRLWGHTSAIADADVTPRGKAVSISLKGGELRVWELGGHAGRPRPSVEVRPRRGGPEDEGPGSGAGLGLGLGLGLGFWERSASSTPMPVDLADRTSWVGFDREMIVVLRVGLSGRENMVVYDFS</sequence>
<dbReference type="Pfam" id="PF25499">
    <property type="entry name" value="Beta-prop_pof12"/>
    <property type="match status" value="1"/>
</dbReference>
<evidence type="ECO:0000259" key="2">
    <source>
        <dbReference type="PROSITE" id="PS50181"/>
    </source>
</evidence>
<dbReference type="InterPro" id="IPR001810">
    <property type="entry name" value="F-box_dom"/>
</dbReference>
<evidence type="ECO:0000256" key="1">
    <source>
        <dbReference type="SAM" id="MobiDB-lite"/>
    </source>
</evidence>
<dbReference type="EMBL" id="LGSR01000020">
    <property type="protein sequence ID" value="KOS19637.1"/>
    <property type="molecule type" value="Genomic_DNA"/>
</dbReference>
<comment type="caution">
    <text evidence="3">The sequence shown here is derived from an EMBL/GenBank/DDBJ whole genome shotgun (WGS) entry which is preliminary data.</text>
</comment>
<feature type="region of interest" description="Disordered" evidence="1">
    <location>
        <begin position="357"/>
        <end position="384"/>
    </location>
</feature>
<feature type="region of interest" description="Disordered" evidence="1">
    <location>
        <begin position="511"/>
        <end position="539"/>
    </location>
</feature>
<dbReference type="OrthoDB" id="3219396at2759"/>
<dbReference type="STRING" id="150374.A0A0M8MYW4"/>
<dbReference type="PROSITE" id="PS50181">
    <property type="entry name" value="FBOX"/>
    <property type="match status" value="1"/>
</dbReference>
<name>A0A0M8MYW4_ESCWE</name>
<dbReference type="Proteomes" id="UP000053831">
    <property type="component" value="Unassembled WGS sequence"/>
</dbReference>
<feature type="compositionally biased region" description="Low complexity" evidence="1">
    <location>
        <begin position="359"/>
        <end position="369"/>
    </location>
</feature>
<gene>
    <name evidence="3" type="ORF">ESCO_000049</name>
</gene>
<dbReference type="AlphaFoldDB" id="A0A0M8MYW4"/>
<evidence type="ECO:0000313" key="3">
    <source>
        <dbReference type="EMBL" id="KOS19637.1"/>
    </source>
</evidence>
<keyword evidence="4" id="KW-1185">Reference proteome</keyword>
<dbReference type="Gene3D" id="1.20.1280.50">
    <property type="match status" value="1"/>
</dbReference>
<reference evidence="3 4" key="1">
    <citation type="submission" date="2015-07" db="EMBL/GenBank/DDBJ databases">
        <title>The genome of the fungus Escovopsis weberi, a specialized disease agent of ant agriculture.</title>
        <authorList>
            <person name="de Man T.J."/>
            <person name="Stajich J.E."/>
            <person name="Kubicek C.P."/>
            <person name="Chenthamara K."/>
            <person name="Atanasova L."/>
            <person name="Druzhinina I.S."/>
            <person name="Birnbaum S."/>
            <person name="Barribeau S.M."/>
            <person name="Teiling C."/>
            <person name="Suen G."/>
            <person name="Currie C."/>
            <person name="Gerardo N.M."/>
        </authorList>
    </citation>
    <scope>NUCLEOTIDE SEQUENCE [LARGE SCALE GENOMIC DNA]</scope>
</reference>